<dbReference type="Gene3D" id="2.40.50.140">
    <property type="entry name" value="Nucleic acid-binding proteins"/>
    <property type="match status" value="1"/>
</dbReference>
<dbReference type="CDD" id="cd04458">
    <property type="entry name" value="CSP_CDS"/>
    <property type="match status" value="1"/>
</dbReference>
<keyword evidence="4" id="KW-1185">Reference proteome</keyword>
<dbReference type="OrthoDB" id="1493235at2"/>
<dbReference type="PROSITE" id="PS51857">
    <property type="entry name" value="CSD_2"/>
    <property type="match status" value="1"/>
</dbReference>
<evidence type="ECO:0000313" key="4">
    <source>
        <dbReference type="Proteomes" id="UP000295215"/>
    </source>
</evidence>
<comment type="caution">
    <text evidence="3">The sequence shown here is derived from an EMBL/GenBank/DDBJ whole genome shotgun (WGS) entry which is preliminary data.</text>
</comment>
<dbReference type="InterPro" id="IPR012340">
    <property type="entry name" value="NA-bd_OB-fold"/>
</dbReference>
<evidence type="ECO:0000256" key="1">
    <source>
        <dbReference type="SAM" id="MobiDB-lite"/>
    </source>
</evidence>
<dbReference type="SMART" id="SM00357">
    <property type="entry name" value="CSP"/>
    <property type="match status" value="1"/>
</dbReference>
<proteinExistence type="predicted"/>
<dbReference type="Proteomes" id="UP000295215">
    <property type="component" value="Unassembled WGS sequence"/>
</dbReference>
<dbReference type="SUPFAM" id="SSF50249">
    <property type="entry name" value="Nucleic acid-binding proteins"/>
    <property type="match status" value="1"/>
</dbReference>
<feature type="region of interest" description="Disordered" evidence="1">
    <location>
        <begin position="1"/>
        <end position="39"/>
    </location>
</feature>
<dbReference type="RefSeq" id="WP_133712131.1">
    <property type="nucleotide sequence ID" value="NZ_SOAG01000007.1"/>
</dbReference>
<evidence type="ECO:0000259" key="2">
    <source>
        <dbReference type="PROSITE" id="PS51857"/>
    </source>
</evidence>
<dbReference type="InterPro" id="IPR011129">
    <property type="entry name" value="CSD"/>
</dbReference>
<reference evidence="3 4" key="1">
    <citation type="submission" date="2019-03" db="EMBL/GenBank/DDBJ databases">
        <title>Genomic Encyclopedia of Archaeal and Bacterial Type Strains, Phase II (KMG-II): from individual species to whole genera.</title>
        <authorList>
            <person name="Goeker M."/>
        </authorList>
    </citation>
    <scope>NUCLEOTIDE SEQUENCE [LARGE SCALE GENOMIC DNA]</scope>
    <source>
        <strain evidence="3 4">DSM 28213</strain>
    </source>
</reference>
<organism evidence="3 4">
    <name type="scientific">Myroides indicus</name>
    <dbReference type="NCBI Taxonomy" id="1323422"/>
    <lineage>
        <taxon>Bacteria</taxon>
        <taxon>Pseudomonadati</taxon>
        <taxon>Bacteroidota</taxon>
        <taxon>Flavobacteriia</taxon>
        <taxon>Flavobacteriales</taxon>
        <taxon>Flavobacteriaceae</taxon>
        <taxon>Myroides</taxon>
    </lineage>
</organism>
<dbReference type="AlphaFoldDB" id="A0A4R7F225"/>
<gene>
    <name evidence="3" type="ORF">C8P70_10793</name>
</gene>
<accession>A0A4R7F225</accession>
<sequence>MADSFGKKENSKKKAKKQQEKAARREDRKTNNNKGKDFDDMIVYVDVNGNFTSIPPHLQNREEDLAKAKRPDSNTEDTPENAFTGTVTYFSEKGYGFITEDRTGENVFFHHGQLNQTVNKNDRVGYKKEGTPKGYKAIDIKVIIN</sequence>
<name>A0A4R7F225_9FLAO</name>
<dbReference type="GO" id="GO:0005829">
    <property type="term" value="C:cytosol"/>
    <property type="evidence" value="ECO:0007669"/>
    <property type="project" value="UniProtKB-ARBA"/>
</dbReference>
<dbReference type="GO" id="GO:0003676">
    <property type="term" value="F:nucleic acid binding"/>
    <property type="evidence" value="ECO:0007669"/>
    <property type="project" value="InterPro"/>
</dbReference>
<feature type="compositionally biased region" description="Basic and acidic residues" evidence="1">
    <location>
        <begin position="17"/>
        <end position="39"/>
    </location>
</feature>
<dbReference type="Pfam" id="PF00313">
    <property type="entry name" value="CSD"/>
    <property type="match status" value="1"/>
</dbReference>
<feature type="compositionally biased region" description="Basic and acidic residues" evidence="1">
    <location>
        <begin position="59"/>
        <end position="73"/>
    </location>
</feature>
<feature type="region of interest" description="Disordered" evidence="1">
    <location>
        <begin position="51"/>
        <end position="84"/>
    </location>
</feature>
<evidence type="ECO:0000313" key="3">
    <source>
        <dbReference type="EMBL" id="TDS62122.1"/>
    </source>
</evidence>
<feature type="domain" description="CSD" evidence="2">
    <location>
        <begin position="82"/>
        <end position="142"/>
    </location>
</feature>
<dbReference type="InterPro" id="IPR002059">
    <property type="entry name" value="CSP_DNA-bd"/>
</dbReference>
<protein>
    <submittedName>
        <fullName evidence="3">Cold shock CspA family protein</fullName>
    </submittedName>
</protein>
<dbReference type="EMBL" id="SOAG01000007">
    <property type="protein sequence ID" value="TDS62122.1"/>
    <property type="molecule type" value="Genomic_DNA"/>
</dbReference>